<keyword evidence="1" id="KW-0812">Transmembrane</keyword>
<sequence length="408" mass="44942">MVADPKGASSYYQYLYGLLERDLSFGARGAHYDPHGEFDTAYFCNDYHYEVALMPTTGYGLAYLTLFQHIGLIFPYNPSSRESWDEMAASFERMRSRCPDENLPFLATMIASVADMKGPRAVSHEEGLAFASQRGCRFVTFSPSSGRGVGDAVGLLVELAYVARHQFPATPPGPPYQNSPLSPADKENIRKRAHRALRPDRYNGIDELVLVTLRAPSQPASPALVEAVEKFTLAMSDQQLVTGLAQVIVATAMASGAGDMDASWSAYSYAVAVSLALFAALTHVSSLTILREHLRSRKKLRLLRVAAIVVFIALLLFGVVSGLSRQILSRPAYTVRCALSQPLPPGSWDAVIISQVLICLVLISAVAQRFWHLFGLDETAPFGPRVAWYSRRLLVEFLFTIIPPYVDE</sequence>
<reference evidence="2" key="1">
    <citation type="submission" date="2023-02" db="EMBL/GenBank/DDBJ databases">
        <authorList>
            <person name="Palmer J.M."/>
        </authorList>
    </citation>
    <scope>NUCLEOTIDE SEQUENCE</scope>
    <source>
        <strain evidence="2">FW57</strain>
    </source>
</reference>
<keyword evidence="1" id="KW-0472">Membrane</keyword>
<feature type="transmembrane region" description="Helical" evidence="1">
    <location>
        <begin position="302"/>
        <end position="328"/>
    </location>
</feature>
<name>A0AAD4EST7_9PEZI</name>
<accession>A0AAD4EST7</accession>
<feature type="transmembrane region" description="Helical" evidence="1">
    <location>
        <begin position="240"/>
        <end position="257"/>
    </location>
</feature>
<feature type="transmembrane region" description="Helical" evidence="1">
    <location>
        <begin position="269"/>
        <end position="290"/>
    </location>
</feature>
<keyword evidence="1" id="KW-1133">Transmembrane helix</keyword>
<keyword evidence="3" id="KW-1185">Reference proteome</keyword>
<dbReference type="Proteomes" id="UP001197093">
    <property type="component" value="Unassembled WGS sequence"/>
</dbReference>
<evidence type="ECO:0000256" key="1">
    <source>
        <dbReference type="SAM" id="Phobius"/>
    </source>
</evidence>
<gene>
    <name evidence="2" type="ORF">NEMBOFW57_008985</name>
</gene>
<dbReference type="EMBL" id="JAHCVI010000004">
    <property type="protein sequence ID" value="KAG7286674.1"/>
    <property type="molecule type" value="Genomic_DNA"/>
</dbReference>
<evidence type="ECO:0000313" key="3">
    <source>
        <dbReference type="Proteomes" id="UP001197093"/>
    </source>
</evidence>
<dbReference type="Gene3D" id="3.40.50.300">
    <property type="entry name" value="P-loop containing nucleotide triphosphate hydrolases"/>
    <property type="match status" value="1"/>
</dbReference>
<dbReference type="AlphaFoldDB" id="A0AAD4EST7"/>
<comment type="caution">
    <text evidence="2">The sequence shown here is derived from an EMBL/GenBank/DDBJ whole genome shotgun (WGS) entry which is preliminary data.</text>
</comment>
<dbReference type="SUPFAM" id="SSF52540">
    <property type="entry name" value="P-loop containing nucleoside triphosphate hydrolases"/>
    <property type="match status" value="1"/>
</dbReference>
<proteinExistence type="predicted"/>
<dbReference type="InterPro" id="IPR027417">
    <property type="entry name" value="P-loop_NTPase"/>
</dbReference>
<protein>
    <submittedName>
        <fullName evidence="2">Uncharacterized protein</fullName>
    </submittedName>
</protein>
<evidence type="ECO:0000313" key="2">
    <source>
        <dbReference type="EMBL" id="KAG7286674.1"/>
    </source>
</evidence>
<feature type="transmembrane region" description="Helical" evidence="1">
    <location>
        <begin position="348"/>
        <end position="367"/>
    </location>
</feature>
<organism evidence="2 3">
    <name type="scientific">Staphylotrichum longicolle</name>
    <dbReference type="NCBI Taxonomy" id="669026"/>
    <lineage>
        <taxon>Eukaryota</taxon>
        <taxon>Fungi</taxon>
        <taxon>Dikarya</taxon>
        <taxon>Ascomycota</taxon>
        <taxon>Pezizomycotina</taxon>
        <taxon>Sordariomycetes</taxon>
        <taxon>Sordariomycetidae</taxon>
        <taxon>Sordariales</taxon>
        <taxon>Chaetomiaceae</taxon>
        <taxon>Staphylotrichum</taxon>
    </lineage>
</organism>